<keyword evidence="1" id="KW-0812">Transmembrane</keyword>
<keyword evidence="3" id="KW-1185">Reference proteome</keyword>
<dbReference type="SUPFAM" id="SSF48264">
    <property type="entry name" value="Cytochrome P450"/>
    <property type="match status" value="1"/>
</dbReference>
<dbReference type="GO" id="GO:0005506">
    <property type="term" value="F:iron ion binding"/>
    <property type="evidence" value="ECO:0007669"/>
    <property type="project" value="InterPro"/>
</dbReference>
<dbReference type="Proteomes" id="UP000218334">
    <property type="component" value="Unassembled WGS sequence"/>
</dbReference>
<keyword evidence="1" id="KW-1133">Transmembrane helix</keyword>
<dbReference type="AlphaFoldDB" id="A0A2H3B4S2"/>
<dbReference type="EMBL" id="KZ293450">
    <property type="protein sequence ID" value="PBK64690.1"/>
    <property type="molecule type" value="Genomic_DNA"/>
</dbReference>
<reference evidence="3" key="1">
    <citation type="journal article" date="2017" name="Nat. Ecol. Evol.">
        <title>Genome expansion and lineage-specific genetic innovations in the forest pathogenic fungi Armillaria.</title>
        <authorList>
            <person name="Sipos G."/>
            <person name="Prasanna A.N."/>
            <person name="Walter M.C."/>
            <person name="O'Connor E."/>
            <person name="Balint B."/>
            <person name="Krizsan K."/>
            <person name="Kiss B."/>
            <person name="Hess J."/>
            <person name="Varga T."/>
            <person name="Slot J."/>
            <person name="Riley R."/>
            <person name="Boka B."/>
            <person name="Rigling D."/>
            <person name="Barry K."/>
            <person name="Lee J."/>
            <person name="Mihaltcheva S."/>
            <person name="LaButti K."/>
            <person name="Lipzen A."/>
            <person name="Waldron R."/>
            <person name="Moloney N.M."/>
            <person name="Sperisen C."/>
            <person name="Kredics L."/>
            <person name="Vagvoelgyi C."/>
            <person name="Patrignani A."/>
            <person name="Fitzpatrick D."/>
            <person name="Nagy I."/>
            <person name="Doyle S."/>
            <person name="Anderson J.B."/>
            <person name="Grigoriev I.V."/>
            <person name="Gueldener U."/>
            <person name="Muensterkoetter M."/>
            <person name="Nagy L.G."/>
        </authorList>
    </citation>
    <scope>NUCLEOTIDE SEQUENCE [LARGE SCALE GENOMIC DNA]</scope>
    <source>
        <strain evidence="3">28-4</strain>
    </source>
</reference>
<gene>
    <name evidence="2" type="ORF">ARMSODRAFT_458629</name>
</gene>
<sequence>MTTTIQPIIWSPPFTVACDNMLCLCPRYTIVDGVRIFLSLLLMDWNLLLYTAPLWIFAWLFRQRLGLARQESLPPGPPADPIIGHIRILPPVGQPEVFHEWAKTYGKFVVLTQSLPNTN</sequence>
<name>A0A2H3B4S2_9AGAR</name>
<accession>A0A2H3B4S2</accession>
<evidence type="ECO:0000256" key="1">
    <source>
        <dbReference type="SAM" id="Phobius"/>
    </source>
</evidence>
<dbReference type="GO" id="GO:0004497">
    <property type="term" value="F:monooxygenase activity"/>
    <property type="evidence" value="ECO:0007669"/>
    <property type="project" value="InterPro"/>
</dbReference>
<dbReference type="Gene3D" id="1.10.630.10">
    <property type="entry name" value="Cytochrome P450"/>
    <property type="match status" value="1"/>
</dbReference>
<keyword evidence="1" id="KW-0472">Membrane</keyword>
<dbReference type="InterPro" id="IPR036396">
    <property type="entry name" value="Cyt_P450_sf"/>
</dbReference>
<proteinExistence type="predicted"/>
<evidence type="ECO:0008006" key="4">
    <source>
        <dbReference type="Google" id="ProtNLM"/>
    </source>
</evidence>
<feature type="transmembrane region" description="Helical" evidence="1">
    <location>
        <begin position="36"/>
        <end position="61"/>
    </location>
</feature>
<organism evidence="2 3">
    <name type="scientific">Armillaria solidipes</name>
    <dbReference type="NCBI Taxonomy" id="1076256"/>
    <lineage>
        <taxon>Eukaryota</taxon>
        <taxon>Fungi</taxon>
        <taxon>Dikarya</taxon>
        <taxon>Basidiomycota</taxon>
        <taxon>Agaricomycotina</taxon>
        <taxon>Agaricomycetes</taxon>
        <taxon>Agaricomycetidae</taxon>
        <taxon>Agaricales</taxon>
        <taxon>Marasmiineae</taxon>
        <taxon>Physalacriaceae</taxon>
        <taxon>Armillaria</taxon>
    </lineage>
</organism>
<dbReference type="GO" id="GO:0020037">
    <property type="term" value="F:heme binding"/>
    <property type="evidence" value="ECO:0007669"/>
    <property type="project" value="InterPro"/>
</dbReference>
<protein>
    <recommendedName>
        <fullName evidence="4">Cytochrome P450</fullName>
    </recommendedName>
</protein>
<evidence type="ECO:0000313" key="3">
    <source>
        <dbReference type="Proteomes" id="UP000218334"/>
    </source>
</evidence>
<dbReference type="GO" id="GO:0016705">
    <property type="term" value="F:oxidoreductase activity, acting on paired donors, with incorporation or reduction of molecular oxygen"/>
    <property type="evidence" value="ECO:0007669"/>
    <property type="project" value="InterPro"/>
</dbReference>
<evidence type="ECO:0000313" key="2">
    <source>
        <dbReference type="EMBL" id="PBK64690.1"/>
    </source>
</evidence>